<accession>A0AAD6C2D0</accession>
<evidence type="ECO:0000313" key="4">
    <source>
        <dbReference type="Proteomes" id="UP001213681"/>
    </source>
</evidence>
<gene>
    <name evidence="3" type="ORF">N7458_008143</name>
</gene>
<dbReference type="AlphaFoldDB" id="A0AAD6C2D0"/>
<dbReference type="InterPro" id="IPR046797">
    <property type="entry name" value="PDDEXK_12"/>
</dbReference>
<sequence>MDLNDKAMPIELVTLLQKLDQWDQVVTVPRSYKDVIPKTIKPEIDVSASQAPFSDPPDEEVRPTAPSEPLGKFLADEWDEVVHRPLLSLVFQGVVIKWNVEHHRILAERVLQHTEKAQDLLQGATQDINLVVNDCANAKILSWYESDDKSLNHISFCISIDIKRDSRAIQQVRDNYIMESNFHLNITEHRSLRFNPIGIMVVMAKDQNSPKQLTTWLMPNGNILKTWLTMRLIIWKNCHSCLVSLFKATSGIVLPHLAIDVGKMSGMNDTWAIQLLAPKKTFWHGRVIGNTVTPARGYCPTGACPAAHRGLDQACLLALV</sequence>
<evidence type="ECO:0000259" key="2">
    <source>
        <dbReference type="Pfam" id="PF20516"/>
    </source>
</evidence>
<dbReference type="GeneID" id="81601768"/>
<protein>
    <recommendedName>
        <fullName evidence="2">PD-(D/E)XK nuclease-like domain-containing protein</fullName>
    </recommendedName>
</protein>
<comment type="caution">
    <text evidence="3">The sequence shown here is derived from an EMBL/GenBank/DDBJ whole genome shotgun (WGS) entry which is preliminary data.</text>
</comment>
<reference evidence="3" key="2">
    <citation type="journal article" date="2023" name="IMA Fungus">
        <title>Comparative genomic study of the Penicillium genus elucidates a diverse pangenome and 15 lateral gene transfer events.</title>
        <authorList>
            <person name="Petersen C."/>
            <person name="Sorensen T."/>
            <person name="Nielsen M.R."/>
            <person name="Sondergaard T.E."/>
            <person name="Sorensen J.L."/>
            <person name="Fitzpatrick D.A."/>
            <person name="Frisvad J.C."/>
            <person name="Nielsen K.L."/>
        </authorList>
    </citation>
    <scope>NUCLEOTIDE SEQUENCE</scope>
    <source>
        <strain evidence="3">IBT 16125</strain>
    </source>
</reference>
<keyword evidence="4" id="KW-1185">Reference proteome</keyword>
<feature type="region of interest" description="Disordered" evidence="1">
    <location>
        <begin position="46"/>
        <end position="66"/>
    </location>
</feature>
<dbReference type="EMBL" id="JAPVEA010000007">
    <property type="protein sequence ID" value="KAJ5444271.1"/>
    <property type="molecule type" value="Genomic_DNA"/>
</dbReference>
<organism evidence="3 4">
    <name type="scientific">Penicillium daleae</name>
    <dbReference type="NCBI Taxonomy" id="63821"/>
    <lineage>
        <taxon>Eukaryota</taxon>
        <taxon>Fungi</taxon>
        <taxon>Dikarya</taxon>
        <taxon>Ascomycota</taxon>
        <taxon>Pezizomycotina</taxon>
        <taxon>Eurotiomycetes</taxon>
        <taxon>Eurotiomycetidae</taxon>
        <taxon>Eurotiales</taxon>
        <taxon>Aspergillaceae</taxon>
        <taxon>Penicillium</taxon>
    </lineage>
</organism>
<evidence type="ECO:0000256" key="1">
    <source>
        <dbReference type="SAM" id="MobiDB-lite"/>
    </source>
</evidence>
<evidence type="ECO:0000313" key="3">
    <source>
        <dbReference type="EMBL" id="KAJ5444271.1"/>
    </source>
</evidence>
<dbReference type="Proteomes" id="UP001213681">
    <property type="component" value="Unassembled WGS sequence"/>
</dbReference>
<proteinExistence type="predicted"/>
<dbReference type="Pfam" id="PF20516">
    <property type="entry name" value="PDDEXK_12"/>
    <property type="match status" value="1"/>
</dbReference>
<reference evidence="3" key="1">
    <citation type="submission" date="2022-12" db="EMBL/GenBank/DDBJ databases">
        <authorList>
            <person name="Petersen C."/>
        </authorList>
    </citation>
    <scope>NUCLEOTIDE SEQUENCE</scope>
    <source>
        <strain evidence="3">IBT 16125</strain>
    </source>
</reference>
<dbReference type="RefSeq" id="XP_056764351.1">
    <property type="nucleotide sequence ID" value="XM_056911525.1"/>
</dbReference>
<feature type="domain" description="PD-(D/E)XK nuclease-like" evidence="2">
    <location>
        <begin position="77"/>
        <end position="225"/>
    </location>
</feature>
<name>A0AAD6C2D0_9EURO</name>